<comment type="caution">
    <text evidence="2">The sequence shown here is derived from an EMBL/GenBank/DDBJ whole genome shotgun (WGS) entry which is preliminary data.</text>
</comment>
<feature type="region of interest" description="Disordered" evidence="1">
    <location>
        <begin position="1"/>
        <end position="65"/>
    </location>
</feature>
<proteinExistence type="predicted"/>
<reference evidence="2" key="1">
    <citation type="submission" date="2023-10" db="EMBL/GenBank/DDBJ databases">
        <authorList>
            <person name="Chen Y."/>
            <person name="Shah S."/>
            <person name="Dougan E. K."/>
            <person name="Thang M."/>
            <person name="Chan C."/>
        </authorList>
    </citation>
    <scope>NUCLEOTIDE SEQUENCE [LARGE SCALE GENOMIC DNA]</scope>
</reference>
<evidence type="ECO:0000313" key="3">
    <source>
        <dbReference type="Proteomes" id="UP001189429"/>
    </source>
</evidence>
<dbReference type="EMBL" id="CAUYUJ010015312">
    <property type="protein sequence ID" value="CAK0852427.1"/>
    <property type="molecule type" value="Genomic_DNA"/>
</dbReference>
<organism evidence="2 3">
    <name type="scientific">Prorocentrum cordatum</name>
    <dbReference type="NCBI Taxonomy" id="2364126"/>
    <lineage>
        <taxon>Eukaryota</taxon>
        <taxon>Sar</taxon>
        <taxon>Alveolata</taxon>
        <taxon>Dinophyceae</taxon>
        <taxon>Prorocentrales</taxon>
        <taxon>Prorocentraceae</taxon>
        <taxon>Prorocentrum</taxon>
    </lineage>
</organism>
<protein>
    <submittedName>
        <fullName evidence="2">Uncharacterized protein</fullName>
    </submittedName>
</protein>
<name>A0ABN9U253_9DINO</name>
<evidence type="ECO:0000313" key="2">
    <source>
        <dbReference type="EMBL" id="CAK0852427.1"/>
    </source>
</evidence>
<gene>
    <name evidence="2" type="ORF">PCOR1329_LOCUS44208</name>
</gene>
<feature type="region of interest" description="Disordered" evidence="1">
    <location>
        <begin position="320"/>
        <end position="391"/>
    </location>
</feature>
<keyword evidence="3" id="KW-1185">Reference proteome</keyword>
<accession>A0ABN9U253</accession>
<sequence length="720" mass="79647">MPPVASKLSRKSGCDGPAGQGASSRAKVKSAPVPKASSSKRAKVQRGPTEPVNEWQHAPPQKCGSCLQTTHDIDRDSDPQKPFYVRWTKSWHNSAGDCLPAGTECSGCFDTRRRFFDDQLKSLNELRNANRTLDERFLALRRDRVSGGDQFKSEAKVKAERWLVKEREEFDQDFVEGTFVELYEFARTRDLKGWDDEQELIDMVAEKYKDYSVARNKRGVIGVEIPDYGPKQHRFRRGIADKVGYVKKEQYGNKDVCEEAFEDARCAKFGDKPVVGSFVGGAPSGAGQGNDDSDGDSGYNPTGSSATTRAISALQLTDPSRDVAPSGLLTPPTSAQKPSSVVGDLEHAGGSGRKRARGSAASSQISPDASPPPTKGAKQPRQRRSASDATIEAAQELATAAQEKWTFKLHWESKLKQRDFGQFLARLNTHGRKAGAIVGNSNAADISNSLFSIHDTLEKRHALFERIRSDFVKLVVNPLSDDDQRALEDAPRDVLGMIIVSEMSLAINKMGALMDQNADVLRALAVVMDPSFKKDRFSCGWLAKAPQLLEECQKGLVLHLAERIWKMADVHWVIRCGELLHETMTDAAVVDVADIDLASGQLRDGWFPQPRIDMCCLILCSKCLQLEFSEKKLSRYEVTMCCAMVANKSKLSPRLRTHFRQICGAQVQLGRSAWDTMVRIHSERQVQTDRCKSLDFGVATALRDKLAAAEGEVDCYEDLG</sequence>
<dbReference type="Proteomes" id="UP001189429">
    <property type="component" value="Unassembled WGS sequence"/>
</dbReference>
<evidence type="ECO:0000256" key="1">
    <source>
        <dbReference type="SAM" id="MobiDB-lite"/>
    </source>
</evidence>
<feature type="region of interest" description="Disordered" evidence="1">
    <location>
        <begin position="280"/>
        <end position="305"/>
    </location>
</feature>